<dbReference type="Pfam" id="PF13276">
    <property type="entry name" value="HTH_21"/>
    <property type="match status" value="1"/>
</dbReference>
<dbReference type="Pfam" id="PF00665">
    <property type="entry name" value="rve"/>
    <property type="match status" value="1"/>
</dbReference>
<keyword evidence="4" id="KW-1185">Reference proteome</keyword>
<evidence type="ECO:0000313" key="4">
    <source>
        <dbReference type="Proteomes" id="UP001596288"/>
    </source>
</evidence>
<dbReference type="InterPro" id="IPR025948">
    <property type="entry name" value="HTH-like_dom"/>
</dbReference>
<dbReference type="InterPro" id="IPR050900">
    <property type="entry name" value="Transposase_IS3/IS150/IS904"/>
</dbReference>
<gene>
    <name evidence="3" type="ORF">ACFQAV_10910</name>
</gene>
<accession>A0ABW1RPU7</accession>
<dbReference type="InterPro" id="IPR012337">
    <property type="entry name" value="RNaseH-like_sf"/>
</dbReference>
<dbReference type="InterPro" id="IPR001584">
    <property type="entry name" value="Integrase_cat-core"/>
</dbReference>
<dbReference type="SUPFAM" id="SSF53098">
    <property type="entry name" value="Ribonuclease H-like"/>
    <property type="match status" value="1"/>
</dbReference>
<proteinExistence type="predicted"/>
<comment type="caution">
    <text evidence="3">The sequence shown here is derived from an EMBL/GenBank/DDBJ whole genome shotgun (WGS) entry which is preliminary data.</text>
</comment>
<name>A0ABW1RPU7_9LACO</name>
<comment type="function">
    <text evidence="1">Involved in the transposition of the insertion sequence.</text>
</comment>
<organism evidence="3 4">
    <name type="scientific">Companilactobacillus huachuanensis</name>
    <dbReference type="NCBI Taxonomy" id="2559914"/>
    <lineage>
        <taxon>Bacteria</taxon>
        <taxon>Bacillati</taxon>
        <taxon>Bacillota</taxon>
        <taxon>Bacilli</taxon>
        <taxon>Lactobacillales</taxon>
        <taxon>Lactobacillaceae</taxon>
        <taxon>Companilactobacillus</taxon>
    </lineage>
</organism>
<sequence>MDSLRPKYTLVELLRISQLPRATYYDRRHRNVKTDKYVDIKAFICQAFKDSFETYGYRRIHVMAKKAGYKISANTVLRLMGELNLSSTVYSRHTSGYHSYKGHTGTINDNLLGQKFTATKPFSVMHTDVTQVKLTNNTWGYISAIMDEASREIVTIIITDRADRQQLALTIDDFALKIPIDAQPIMHSDQGWQYQHKDYQNAMKELRVTPSMSRKGNCHDNAPMESFFNLMKRECLYRTTIDNLEDLKQVATNYIVWYNTKRISMNKNGLTPVEYREQAVA</sequence>
<feature type="domain" description="Integrase catalytic" evidence="2">
    <location>
        <begin position="117"/>
        <end position="280"/>
    </location>
</feature>
<dbReference type="EMBL" id="JBHSSF010000030">
    <property type="protein sequence ID" value="MFC6177353.1"/>
    <property type="molecule type" value="Genomic_DNA"/>
</dbReference>
<dbReference type="PROSITE" id="PS50994">
    <property type="entry name" value="INTEGRASE"/>
    <property type="match status" value="1"/>
</dbReference>
<dbReference type="InterPro" id="IPR048020">
    <property type="entry name" value="Transpos_IS3"/>
</dbReference>
<dbReference type="InterPro" id="IPR036397">
    <property type="entry name" value="RNaseH_sf"/>
</dbReference>
<dbReference type="PANTHER" id="PTHR46889:SF4">
    <property type="entry name" value="TRANSPOSASE INSO FOR INSERTION SEQUENCE ELEMENT IS911B-RELATED"/>
    <property type="match status" value="1"/>
</dbReference>
<dbReference type="NCBIfam" id="NF033516">
    <property type="entry name" value="transpos_IS3"/>
    <property type="match status" value="1"/>
</dbReference>
<evidence type="ECO:0000313" key="3">
    <source>
        <dbReference type="EMBL" id="MFC6177353.1"/>
    </source>
</evidence>
<reference evidence="4" key="1">
    <citation type="journal article" date="2019" name="Int. J. Syst. Evol. Microbiol.">
        <title>The Global Catalogue of Microorganisms (GCM) 10K type strain sequencing project: providing services to taxonomists for standard genome sequencing and annotation.</title>
        <authorList>
            <consortium name="The Broad Institute Genomics Platform"/>
            <consortium name="The Broad Institute Genome Sequencing Center for Infectious Disease"/>
            <person name="Wu L."/>
            <person name="Ma J."/>
        </authorList>
    </citation>
    <scope>NUCLEOTIDE SEQUENCE [LARGE SCALE GENOMIC DNA]</scope>
    <source>
        <strain evidence="4">CCM 8927</strain>
    </source>
</reference>
<evidence type="ECO:0000259" key="2">
    <source>
        <dbReference type="PROSITE" id="PS50994"/>
    </source>
</evidence>
<dbReference type="RefSeq" id="WP_376988044.1">
    <property type="nucleotide sequence ID" value="NZ_JBHSSF010000030.1"/>
</dbReference>
<dbReference type="Gene3D" id="3.30.420.10">
    <property type="entry name" value="Ribonuclease H-like superfamily/Ribonuclease H"/>
    <property type="match status" value="1"/>
</dbReference>
<dbReference type="Proteomes" id="UP001596288">
    <property type="component" value="Unassembled WGS sequence"/>
</dbReference>
<dbReference type="PANTHER" id="PTHR46889">
    <property type="entry name" value="TRANSPOSASE INSF FOR INSERTION SEQUENCE IS3B-RELATED"/>
    <property type="match status" value="1"/>
</dbReference>
<evidence type="ECO:0000256" key="1">
    <source>
        <dbReference type="ARBA" id="ARBA00002286"/>
    </source>
</evidence>
<dbReference type="Pfam" id="PF13333">
    <property type="entry name" value="rve_2"/>
    <property type="match status" value="1"/>
</dbReference>
<protein>
    <submittedName>
        <fullName evidence="3">IS3 family transposase</fullName>
    </submittedName>
</protein>